<dbReference type="PROSITE" id="PS50893">
    <property type="entry name" value="ABC_TRANSPORTER_2"/>
    <property type="match status" value="1"/>
</dbReference>
<accession>A0AAD1NW90</accession>
<dbReference type="Gene3D" id="1.20.1560.10">
    <property type="entry name" value="ABC transporter type 1, transmembrane domain"/>
    <property type="match status" value="1"/>
</dbReference>
<keyword evidence="2 7" id="KW-0812">Transmembrane</keyword>
<feature type="transmembrane region" description="Helical" evidence="7">
    <location>
        <begin position="159"/>
        <end position="181"/>
    </location>
</feature>
<keyword evidence="5 7" id="KW-1133">Transmembrane helix</keyword>
<dbReference type="SMART" id="SM00382">
    <property type="entry name" value="AAA"/>
    <property type="match status" value="1"/>
</dbReference>
<dbReference type="GO" id="GO:0140359">
    <property type="term" value="F:ABC-type transporter activity"/>
    <property type="evidence" value="ECO:0007669"/>
    <property type="project" value="InterPro"/>
</dbReference>
<organism evidence="10 11">
    <name type="scientific">Cutibacterium modestum</name>
    <dbReference type="NCBI Taxonomy" id="2559073"/>
    <lineage>
        <taxon>Bacteria</taxon>
        <taxon>Bacillati</taxon>
        <taxon>Actinomycetota</taxon>
        <taxon>Actinomycetes</taxon>
        <taxon>Propionibacteriales</taxon>
        <taxon>Propionibacteriaceae</taxon>
        <taxon>Cutibacterium</taxon>
    </lineage>
</organism>
<dbReference type="GO" id="GO:0005886">
    <property type="term" value="C:plasma membrane"/>
    <property type="evidence" value="ECO:0007669"/>
    <property type="project" value="UniProtKB-SubCell"/>
</dbReference>
<evidence type="ECO:0000256" key="7">
    <source>
        <dbReference type="SAM" id="Phobius"/>
    </source>
</evidence>
<dbReference type="InterPro" id="IPR027417">
    <property type="entry name" value="P-loop_NTPase"/>
</dbReference>
<feature type="domain" description="ABC transporter" evidence="8">
    <location>
        <begin position="336"/>
        <end position="556"/>
    </location>
</feature>
<evidence type="ECO:0000256" key="4">
    <source>
        <dbReference type="ARBA" id="ARBA00022840"/>
    </source>
</evidence>
<dbReference type="SUPFAM" id="SSF90123">
    <property type="entry name" value="ABC transporter transmembrane region"/>
    <property type="match status" value="1"/>
</dbReference>
<evidence type="ECO:0000256" key="2">
    <source>
        <dbReference type="ARBA" id="ARBA00022692"/>
    </source>
</evidence>
<dbReference type="InterPro" id="IPR011527">
    <property type="entry name" value="ABC1_TM_dom"/>
</dbReference>
<gene>
    <name evidence="10" type="ORF">KB1_15140</name>
</gene>
<feature type="transmembrane region" description="Helical" evidence="7">
    <location>
        <begin position="32"/>
        <end position="53"/>
    </location>
</feature>
<evidence type="ECO:0000313" key="11">
    <source>
        <dbReference type="Proteomes" id="UP000825072"/>
    </source>
</evidence>
<comment type="subcellular location">
    <subcellularLocation>
        <location evidence="1">Cell membrane</location>
        <topology evidence="1">Multi-pass membrane protein</topology>
    </subcellularLocation>
</comment>
<dbReference type="InterPro" id="IPR003439">
    <property type="entry name" value="ABC_transporter-like_ATP-bd"/>
</dbReference>
<evidence type="ECO:0000256" key="3">
    <source>
        <dbReference type="ARBA" id="ARBA00022741"/>
    </source>
</evidence>
<evidence type="ECO:0000256" key="5">
    <source>
        <dbReference type="ARBA" id="ARBA00022989"/>
    </source>
</evidence>
<dbReference type="PANTHER" id="PTHR24221">
    <property type="entry name" value="ATP-BINDING CASSETTE SUB-FAMILY B"/>
    <property type="match status" value="1"/>
</dbReference>
<keyword evidence="4 10" id="KW-0067">ATP-binding</keyword>
<dbReference type="GO" id="GO:0034040">
    <property type="term" value="F:ATPase-coupled lipid transmembrane transporter activity"/>
    <property type="evidence" value="ECO:0007669"/>
    <property type="project" value="TreeGrafter"/>
</dbReference>
<dbReference type="AlphaFoldDB" id="A0AAD1NW90"/>
<feature type="transmembrane region" description="Helical" evidence="7">
    <location>
        <begin position="132"/>
        <end position="153"/>
    </location>
</feature>
<reference evidence="10" key="1">
    <citation type="submission" date="2021-06" db="EMBL/GenBank/DDBJ databases">
        <title>Genome sequence of Cutibacterium modestum strain KB17-24694.</title>
        <authorList>
            <person name="Dekio I."/>
            <person name="Asahina A."/>
            <person name="Nishida M."/>
        </authorList>
    </citation>
    <scope>NUCLEOTIDE SEQUENCE</scope>
    <source>
        <strain evidence="10">KB17-24694</strain>
    </source>
</reference>
<evidence type="ECO:0000256" key="1">
    <source>
        <dbReference type="ARBA" id="ARBA00004651"/>
    </source>
</evidence>
<dbReference type="GeneID" id="92880463"/>
<name>A0AAD1NW90_9ACTN</name>
<feature type="transmembrane region" description="Helical" evidence="7">
    <location>
        <begin position="59"/>
        <end position="79"/>
    </location>
</feature>
<dbReference type="PROSITE" id="PS50929">
    <property type="entry name" value="ABC_TM1F"/>
    <property type="match status" value="1"/>
</dbReference>
<dbReference type="EMBL" id="AP024747">
    <property type="protein sequence ID" value="BCY25524.1"/>
    <property type="molecule type" value="Genomic_DNA"/>
</dbReference>
<feature type="transmembrane region" description="Helical" evidence="7">
    <location>
        <begin position="250"/>
        <end position="272"/>
    </location>
</feature>
<dbReference type="PANTHER" id="PTHR24221:SF654">
    <property type="entry name" value="ATP-BINDING CASSETTE SUB-FAMILY B MEMBER 6"/>
    <property type="match status" value="1"/>
</dbReference>
<dbReference type="GO" id="GO:0005524">
    <property type="term" value="F:ATP binding"/>
    <property type="evidence" value="ECO:0007669"/>
    <property type="project" value="UniProtKB-KW"/>
</dbReference>
<dbReference type="Pfam" id="PF00664">
    <property type="entry name" value="ABC_membrane"/>
    <property type="match status" value="1"/>
</dbReference>
<dbReference type="InterPro" id="IPR017871">
    <property type="entry name" value="ABC_transporter-like_CS"/>
</dbReference>
<evidence type="ECO:0000259" key="8">
    <source>
        <dbReference type="PROSITE" id="PS50893"/>
    </source>
</evidence>
<protein>
    <submittedName>
        <fullName evidence="10">ABC transporter ATP-binding protein</fullName>
    </submittedName>
</protein>
<dbReference type="InterPro" id="IPR036640">
    <property type="entry name" value="ABC1_TM_sf"/>
</dbReference>
<dbReference type="InterPro" id="IPR003593">
    <property type="entry name" value="AAA+_ATPase"/>
</dbReference>
<evidence type="ECO:0000256" key="6">
    <source>
        <dbReference type="ARBA" id="ARBA00023136"/>
    </source>
</evidence>
<keyword evidence="3" id="KW-0547">Nucleotide-binding</keyword>
<dbReference type="Proteomes" id="UP000825072">
    <property type="component" value="Chromosome 1"/>
</dbReference>
<dbReference type="PROSITE" id="PS00211">
    <property type="entry name" value="ABC_TRANSPORTER_1"/>
    <property type="match status" value="1"/>
</dbReference>
<dbReference type="InterPro" id="IPR039421">
    <property type="entry name" value="Type_1_exporter"/>
</dbReference>
<evidence type="ECO:0000259" key="9">
    <source>
        <dbReference type="PROSITE" id="PS50929"/>
    </source>
</evidence>
<evidence type="ECO:0000313" key="10">
    <source>
        <dbReference type="EMBL" id="BCY25524.1"/>
    </source>
</evidence>
<dbReference type="SUPFAM" id="SSF52540">
    <property type="entry name" value="P-loop containing nucleoside triphosphate hydrolases"/>
    <property type="match status" value="1"/>
</dbReference>
<sequence length="556" mass="58978">MTEPSTRQVVRWLTNITRPVHPPLYFSTLMRVVHLLADIGLFSMAAGGMVAVVTAGWSAWAWLGWVVGLAAVQALAYYLEQFSGHYVAFKALEILRTYAFSQLWPKAPAVVSHSRTGDVLASLTRDVDRIEVVYAHTFAPVVAAIVAPLVAVVTGGVLYGWFVVAIPAVILVVLIVALLAIGTHASLDAIHEMLGVRRELAAHITDSVFGAAEIVGYGRQSDRTMQMARLDADIAAGSAKARRYAAMRRASCVAATMGIVAWVSVVGVSGGVDGVGVCVLVVAGLRVVEGLRGVEDAVGYLDHSLAAARRLWCLSYSPVEVVDGPEELCLDHAPALGWRGVSFCYRDADGVPLPAVLEDVTLGVPAGGHVVVTGASGSGKTTLVNLLLRHHDPDVGQVLVDGDPVSSFTLDSLRRSIGVVSQRVELLNASIADNLRLVAPDAGDGELWRVLGEVGLAGEVRGMEAGLRTVVGPAGTRLSGGQAQRLTVARVILQRPRVLILDEFTASVDPDLAVEIRVNLARCLPGVTVVEISHECDCGGETVVVDRGRVVKHLRR</sequence>
<feature type="domain" description="ABC transmembrane type-1" evidence="9">
    <location>
        <begin position="41"/>
        <end position="283"/>
    </location>
</feature>
<keyword evidence="6 7" id="KW-0472">Membrane</keyword>
<dbReference type="Gene3D" id="3.40.50.300">
    <property type="entry name" value="P-loop containing nucleotide triphosphate hydrolases"/>
    <property type="match status" value="1"/>
</dbReference>
<dbReference type="GO" id="GO:0016887">
    <property type="term" value="F:ATP hydrolysis activity"/>
    <property type="evidence" value="ECO:0007669"/>
    <property type="project" value="InterPro"/>
</dbReference>
<dbReference type="Pfam" id="PF00005">
    <property type="entry name" value="ABC_tran"/>
    <property type="match status" value="1"/>
</dbReference>
<dbReference type="RefSeq" id="WP_002513896.1">
    <property type="nucleotide sequence ID" value="NZ_AP024747.1"/>
</dbReference>
<proteinExistence type="predicted"/>